<sequence>MNPSYDDILAANALRGNEIKKTPLIHSPTFSDMTGSDVYLKAEFRQKTGS</sequence>
<evidence type="ECO:0008006" key="2">
    <source>
        <dbReference type="Google" id="ProtNLM"/>
    </source>
</evidence>
<feature type="non-terminal residue" evidence="1">
    <location>
        <position position="50"/>
    </location>
</feature>
<accession>X1A365</accession>
<name>X1A365_9ZZZZ</name>
<gene>
    <name evidence="1" type="ORF">S01H4_16386</name>
</gene>
<dbReference type="EMBL" id="BART01007187">
    <property type="protein sequence ID" value="GAG54701.1"/>
    <property type="molecule type" value="Genomic_DNA"/>
</dbReference>
<protein>
    <recommendedName>
        <fullName evidence="2">Tryptophan synthase beta chain-like PALP domain-containing protein</fullName>
    </recommendedName>
</protein>
<dbReference type="AlphaFoldDB" id="X1A365"/>
<dbReference type="Gene3D" id="3.40.50.1100">
    <property type="match status" value="1"/>
</dbReference>
<reference evidence="1" key="1">
    <citation type="journal article" date="2014" name="Front. Microbiol.">
        <title>High frequency of phylogenetically diverse reductive dehalogenase-homologous genes in deep subseafloor sedimentary metagenomes.</title>
        <authorList>
            <person name="Kawai M."/>
            <person name="Futagami T."/>
            <person name="Toyoda A."/>
            <person name="Takaki Y."/>
            <person name="Nishi S."/>
            <person name="Hori S."/>
            <person name="Arai W."/>
            <person name="Tsubouchi T."/>
            <person name="Morono Y."/>
            <person name="Uchiyama I."/>
            <person name="Ito T."/>
            <person name="Fujiyama A."/>
            <person name="Inagaki F."/>
            <person name="Takami H."/>
        </authorList>
    </citation>
    <scope>NUCLEOTIDE SEQUENCE</scope>
    <source>
        <strain evidence="1">Expedition CK06-06</strain>
    </source>
</reference>
<comment type="caution">
    <text evidence="1">The sequence shown here is derived from an EMBL/GenBank/DDBJ whole genome shotgun (WGS) entry which is preliminary data.</text>
</comment>
<dbReference type="SUPFAM" id="SSF53686">
    <property type="entry name" value="Tryptophan synthase beta subunit-like PLP-dependent enzymes"/>
    <property type="match status" value="1"/>
</dbReference>
<proteinExistence type="predicted"/>
<organism evidence="1">
    <name type="scientific">marine sediment metagenome</name>
    <dbReference type="NCBI Taxonomy" id="412755"/>
    <lineage>
        <taxon>unclassified sequences</taxon>
        <taxon>metagenomes</taxon>
        <taxon>ecological metagenomes</taxon>
    </lineage>
</organism>
<evidence type="ECO:0000313" key="1">
    <source>
        <dbReference type="EMBL" id="GAG54701.1"/>
    </source>
</evidence>
<dbReference type="InterPro" id="IPR036052">
    <property type="entry name" value="TrpB-like_PALP_sf"/>
</dbReference>